<evidence type="ECO:0000313" key="2">
    <source>
        <dbReference type="EMBL" id="KAG2636789.1"/>
    </source>
</evidence>
<dbReference type="EMBL" id="CM029040">
    <property type="protein sequence ID" value="KAG2636789.1"/>
    <property type="molecule type" value="Genomic_DNA"/>
</dbReference>
<sequence>MEPARSSNLLKESKQIAVPAHRILTDERPCGRLVAQEGPLTSYLAPGRHPGRRQLSALRSIPFGFEPGRSAIKSRSGGRRIPTQSPTLPPQIRIGSYPPSSIRLAISLLRSSPDGSPLLPAVPAGGGGESLPRHGPLLHLHQGTQEGMCSTAPRRPSSHAAPRDPPHARDRSCRRHALRRLTEAAQAIRRIKTRCTGYLRTLAVGLANRLRMVARMVLTNMRPAACFVVRLNGIQLYTKEVHTKCYIPLE</sequence>
<name>A0A8T0VZQ7_PANVG</name>
<feature type="region of interest" description="Disordered" evidence="1">
    <location>
        <begin position="117"/>
        <end position="172"/>
    </location>
</feature>
<keyword evidence="3" id="KW-1185">Reference proteome</keyword>
<feature type="region of interest" description="Disordered" evidence="1">
    <location>
        <begin position="68"/>
        <end position="95"/>
    </location>
</feature>
<comment type="caution">
    <text evidence="2">The sequence shown here is derived from an EMBL/GenBank/DDBJ whole genome shotgun (WGS) entry which is preliminary data.</text>
</comment>
<proteinExistence type="predicted"/>
<dbReference type="Proteomes" id="UP000823388">
    <property type="component" value="Chromosome 2N"/>
</dbReference>
<evidence type="ECO:0000313" key="3">
    <source>
        <dbReference type="Proteomes" id="UP000823388"/>
    </source>
</evidence>
<reference evidence="2" key="1">
    <citation type="submission" date="2020-05" db="EMBL/GenBank/DDBJ databases">
        <title>WGS assembly of Panicum virgatum.</title>
        <authorList>
            <person name="Lovell J.T."/>
            <person name="Jenkins J."/>
            <person name="Shu S."/>
            <person name="Juenger T.E."/>
            <person name="Schmutz J."/>
        </authorList>
    </citation>
    <scope>NUCLEOTIDE SEQUENCE</scope>
    <source>
        <strain evidence="2">AP13</strain>
    </source>
</reference>
<gene>
    <name evidence="2" type="ORF">PVAP13_2NG472606</name>
</gene>
<dbReference type="AlphaFoldDB" id="A0A8T0VZQ7"/>
<feature type="compositionally biased region" description="Basic and acidic residues" evidence="1">
    <location>
        <begin position="161"/>
        <end position="171"/>
    </location>
</feature>
<evidence type="ECO:0000256" key="1">
    <source>
        <dbReference type="SAM" id="MobiDB-lite"/>
    </source>
</evidence>
<protein>
    <submittedName>
        <fullName evidence="2">Uncharacterized protein</fullName>
    </submittedName>
</protein>
<organism evidence="2 3">
    <name type="scientific">Panicum virgatum</name>
    <name type="common">Blackwell switchgrass</name>
    <dbReference type="NCBI Taxonomy" id="38727"/>
    <lineage>
        <taxon>Eukaryota</taxon>
        <taxon>Viridiplantae</taxon>
        <taxon>Streptophyta</taxon>
        <taxon>Embryophyta</taxon>
        <taxon>Tracheophyta</taxon>
        <taxon>Spermatophyta</taxon>
        <taxon>Magnoliopsida</taxon>
        <taxon>Liliopsida</taxon>
        <taxon>Poales</taxon>
        <taxon>Poaceae</taxon>
        <taxon>PACMAD clade</taxon>
        <taxon>Panicoideae</taxon>
        <taxon>Panicodae</taxon>
        <taxon>Paniceae</taxon>
        <taxon>Panicinae</taxon>
        <taxon>Panicum</taxon>
        <taxon>Panicum sect. Hiantes</taxon>
    </lineage>
</organism>
<accession>A0A8T0VZQ7</accession>